<name>A0A3N0CH97_9ACTN</name>
<evidence type="ECO:0000259" key="1">
    <source>
        <dbReference type="SMART" id="SM00858"/>
    </source>
</evidence>
<dbReference type="CDD" id="cd11614">
    <property type="entry name" value="SAF_CpaB_FlgA_like"/>
    <property type="match status" value="1"/>
</dbReference>
<dbReference type="SMART" id="SM00858">
    <property type="entry name" value="SAF"/>
    <property type="match status" value="1"/>
</dbReference>
<evidence type="ECO:0000313" key="2">
    <source>
        <dbReference type="EMBL" id="RNL62406.1"/>
    </source>
</evidence>
<dbReference type="AlphaFoldDB" id="A0A3N0CH97"/>
<dbReference type="Pfam" id="PF08666">
    <property type="entry name" value="SAF"/>
    <property type="match status" value="1"/>
</dbReference>
<reference evidence="2 3" key="1">
    <citation type="submission" date="2018-11" db="EMBL/GenBank/DDBJ databases">
        <authorList>
            <person name="Li F."/>
        </authorList>
    </citation>
    <scope>NUCLEOTIDE SEQUENCE [LARGE SCALE GENOMIC DNA]</scope>
    <source>
        <strain evidence="2 3">Gsoil 097</strain>
    </source>
</reference>
<comment type="caution">
    <text evidence="2">The sequence shown here is derived from an EMBL/GenBank/DDBJ whole genome shotgun (WGS) entry which is preliminary data.</text>
</comment>
<dbReference type="OrthoDB" id="4808509at2"/>
<keyword evidence="3" id="KW-1185">Reference proteome</keyword>
<dbReference type="Proteomes" id="UP000267128">
    <property type="component" value="Unassembled WGS sequence"/>
</dbReference>
<accession>A0A3N0CH97</accession>
<dbReference type="Gene3D" id="3.90.1210.10">
    <property type="entry name" value="Antifreeze-like/N-acetylneuraminic acid synthase C-terminal domain"/>
    <property type="match status" value="1"/>
</dbReference>
<protein>
    <submittedName>
        <fullName evidence="2">Pilus assembly protein CpaB</fullName>
    </submittedName>
</protein>
<evidence type="ECO:0000313" key="3">
    <source>
        <dbReference type="Proteomes" id="UP000267128"/>
    </source>
</evidence>
<dbReference type="InterPro" id="IPR013974">
    <property type="entry name" value="SAF"/>
</dbReference>
<dbReference type="RefSeq" id="WP_123227702.1">
    <property type="nucleotide sequence ID" value="NZ_RJSE01000007.1"/>
</dbReference>
<proteinExistence type="predicted"/>
<feature type="domain" description="SAF" evidence="1">
    <location>
        <begin position="46"/>
        <end position="108"/>
    </location>
</feature>
<dbReference type="EMBL" id="RJSE01000007">
    <property type="protein sequence ID" value="RNL62406.1"/>
    <property type="molecule type" value="Genomic_DNA"/>
</dbReference>
<organism evidence="2 3">
    <name type="scientific">Nocardioides marmoriginsengisoli</name>
    <dbReference type="NCBI Taxonomy" id="661483"/>
    <lineage>
        <taxon>Bacteria</taxon>
        <taxon>Bacillati</taxon>
        <taxon>Actinomycetota</taxon>
        <taxon>Actinomycetes</taxon>
        <taxon>Propionibacteriales</taxon>
        <taxon>Nocardioidaceae</taxon>
        <taxon>Nocardioides</taxon>
    </lineage>
</organism>
<gene>
    <name evidence="2" type="ORF">EFK50_11565</name>
</gene>
<sequence length="214" mass="22285">MLTPAAVVARIHRSLLIHRRGLAALCLGLSCWLVLGEVRAGPARTVEVWTAAHDLPGGAALTADDLRRTKFLAETAPPAAALRAEQLVGRTLAAPLARGDVLTRADLVGSRRLDGYPGRSAVGLRIPDADAAALLRPDDHVDLVASDPQQRGAGSRDPETLVRDAIVLAVPRAASGPGAGDHPGRLVVFAVPSDDAAHVAATGATLFLTPIWNR</sequence>